<dbReference type="PROSITE" id="PS00198">
    <property type="entry name" value="4FE4S_FER_1"/>
    <property type="match status" value="1"/>
</dbReference>
<feature type="domain" description="4Fe-4S ferredoxin-type" evidence="8">
    <location>
        <begin position="31"/>
        <end position="64"/>
    </location>
</feature>
<dbReference type="EMBL" id="UINC01035292">
    <property type="protein sequence ID" value="SVB27478.1"/>
    <property type="molecule type" value="Genomic_DNA"/>
</dbReference>
<evidence type="ECO:0000256" key="3">
    <source>
        <dbReference type="ARBA" id="ARBA00022485"/>
    </source>
</evidence>
<dbReference type="GO" id="GO:0051539">
    <property type="term" value="F:4 iron, 4 sulfur cluster binding"/>
    <property type="evidence" value="ECO:0007669"/>
    <property type="project" value="UniProtKB-KW"/>
</dbReference>
<dbReference type="PANTHER" id="PTHR24960:SF79">
    <property type="entry name" value="PHOTOSYSTEM I IRON-SULFUR CENTER"/>
    <property type="match status" value="1"/>
</dbReference>
<dbReference type="AlphaFoldDB" id="A0A382CMN5"/>
<dbReference type="PROSITE" id="PS51379">
    <property type="entry name" value="4FE4S_FER_2"/>
    <property type="match status" value="2"/>
</dbReference>
<evidence type="ECO:0000256" key="4">
    <source>
        <dbReference type="ARBA" id="ARBA00022723"/>
    </source>
</evidence>
<keyword evidence="3" id="KW-0004">4Fe-4S</keyword>
<keyword evidence="4" id="KW-0479">Metal-binding</keyword>
<evidence type="ECO:0000313" key="9">
    <source>
        <dbReference type="EMBL" id="SVB27478.1"/>
    </source>
</evidence>
<sequence length="84" mass="9334">MALLINEDCVNCGVCEPECPNEAISEGDDIYVIDWEKCTECVGWYEEAQCVEVCPVDCIPKDPEHVETQEELLAKKEALVDGQG</sequence>
<dbReference type="InterPro" id="IPR017896">
    <property type="entry name" value="4Fe4S_Fe-S-bd"/>
</dbReference>
<name>A0A382CMN5_9ZZZZ</name>
<dbReference type="InterPro" id="IPR050157">
    <property type="entry name" value="PSI_iron-sulfur_center"/>
</dbReference>
<evidence type="ECO:0000256" key="5">
    <source>
        <dbReference type="ARBA" id="ARBA00022982"/>
    </source>
</evidence>
<comment type="cofactor">
    <cofactor evidence="1">
        <name>[4Fe-4S] cluster</name>
        <dbReference type="ChEBI" id="CHEBI:49883"/>
    </cofactor>
</comment>
<dbReference type="InterPro" id="IPR047927">
    <property type="entry name" value="YfhL-like"/>
</dbReference>
<gene>
    <name evidence="9" type="ORF">METZ01_LOCUS180332</name>
</gene>
<evidence type="ECO:0000256" key="1">
    <source>
        <dbReference type="ARBA" id="ARBA00001966"/>
    </source>
</evidence>
<evidence type="ECO:0000256" key="2">
    <source>
        <dbReference type="ARBA" id="ARBA00022448"/>
    </source>
</evidence>
<keyword evidence="7" id="KW-0411">Iron-sulfur</keyword>
<proteinExistence type="predicted"/>
<accession>A0A382CMN5</accession>
<keyword evidence="5" id="KW-0249">Electron transport</keyword>
<dbReference type="Pfam" id="PF00037">
    <property type="entry name" value="Fer4"/>
    <property type="match status" value="1"/>
</dbReference>
<keyword evidence="6" id="KW-0408">Iron</keyword>
<dbReference type="SUPFAM" id="SSF54862">
    <property type="entry name" value="4Fe-4S ferredoxins"/>
    <property type="match status" value="1"/>
</dbReference>
<evidence type="ECO:0000256" key="7">
    <source>
        <dbReference type="ARBA" id="ARBA00023014"/>
    </source>
</evidence>
<organism evidence="9">
    <name type="scientific">marine metagenome</name>
    <dbReference type="NCBI Taxonomy" id="408172"/>
    <lineage>
        <taxon>unclassified sequences</taxon>
        <taxon>metagenomes</taxon>
        <taxon>ecological metagenomes</taxon>
    </lineage>
</organism>
<protein>
    <recommendedName>
        <fullName evidence="8">4Fe-4S ferredoxin-type domain-containing protein</fullName>
    </recommendedName>
</protein>
<reference evidence="9" key="1">
    <citation type="submission" date="2018-05" db="EMBL/GenBank/DDBJ databases">
        <authorList>
            <person name="Lanie J.A."/>
            <person name="Ng W.-L."/>
            <person name="Kazmierczak K.M."/>
            <person name="Andrzejewski T.M."/>
            <person name="Davidsen T.M."/>
            <person name="Wayne K.J."/>
            <person name="Tettelin H."/>
            <person name="Glass J.I."/>
            <person name="Rusch D."/>
            <person name="Podicherti R."/>
            <person name="Tsui H.-C.T."/>
            <person name="Winkler M.E."/>
        </authorList>
    </citation>
    <scope>NUCLEOTIDE SEQUENCE</scope>
</reference>
<dbReference type="GO" id="GO:0005737">
    <property type="term" value="C:cytoplasm"/>
    <property type="evidence" value="ECO:0007669"/>
    <property type="project" value="TreeGrafter"/>
</dbReference>
<dbReference type="GO" id="GO:0046872">
    <property type="term" value="F:metal ion binding"/>
    <property type="evidence" value="ECO:0007669"/>
    <property type="project" value="UniProtKB-KW"/>
</dbReference>
<evidence type="ECO:0000256" key="6">
    <source>
        <dbReference type="ARBA" id="ARBA00023004"/>
    </source>
</evidence>
<dbReference type="Gene3D" id="3.30.70.20">
    <property type="match status" value="1"/>
</dbReference>
<dbReference type="FunFam" id="3.30.70.20:FF:000045">
    <property type="entry name" value="Ferredoxin, 4Fe-4S"/>
    <property type="match status" value="1"/>
</dbReference>
<feature type="domain" description="4Fe-4S ferredoxin-type" evidence="8">
    <location>
        <begin position="1"/>
        <end position="29"/>
    </location>
</feature>
<dbReference type="PANTHER" id="PTHR24960">
    <property type="entry name" value="PHOTOSYSTEM I IRON-SULFUR CENTER-RELATED"/>
    <property type="match status" value="1"/>
</dbReference>
<dbReference type="NCBIfam" id="NF033683">
    <property type="entry name" value="di_4Fe-4S_YfhL"/>
    <property type="match status" value="1"/>
</dbReference>
<evidence type="ECO:0000259" key="8">
    <source>
        <dbReference type="PROSITE" id="PS51379"/>
    </source>
</evidence>
<keyword evidence="2" id="KW-0813">Transport</keyword>
<dbReference type="InterPro" id="IPR017900">
    <property type="entry name" value="4Fe4S_Fe_S_CS"/>
</dbReference>